<protein>
    <submittedName>
        <fullName evidence="2">Uncharacterized protein</fullName>
    </submittedName>
</protein>
<name>A0A183Q516_9TREM</name>
<sequence>MSSSEAKKLRNKQRKAAKRAEAEAARARAEQERREQAARSRQPASEEANADNPSMGENDLDANLLARVSICQLFCIKWDLHFSDNTQP</sequence>
<dbReference type="STRING" id="31246.A0A183Q516"/>
<dbReference type="Proteomes" id="UP000269396">
    <property type="component" value="Unassembled WGS sequence"/>
</dbReference>
<evidence type="ECO:0000313" key="3">
    <source>
        <dbReference type="Proteomes" id="UP000269396"/>
    </source>
</evidence>
<evidence type="ECO:0000256" key="1">
    <source>
        <dbReference type="SAM" id="MobiDB-lite"/>
    </source>
</evidence>
<feature type="region of interest" description="Disordered" evidence="1">
    <location>
        <begin position="1"/>
        <end position="59"/>
    </location>
</feature>
<organism evidence="2 3">
    <name type="scientific">Schistosoma mattheei</name>
    <dbReference type="NCBI Taxonomy" id="31246"/>
    <lineage>
        <taxon>Eukaryota</taxon>
        <taxon>Metazoa</taxon>
        <taxon>Spiralia</taxon>
        <taxon>Lophotrochozoa</taxon>
        <taxon>Platyhelminthes</taxon>
        <taxon>Trematoda</taxon>
        <taxon>Digenea</taxon>
        <taxon>Strigeidida</taxon>
        <taxon>Schistosomatoidea</taxon>
        <taxon>Schistosomatidae</taxon>
        <taxon>Schistosoma</taxon>
    </lineage>
</organism>
<reference evidence="2 3" key="1">
    <citation type="submission" date="2018-11" db="EMBL/GenBank/DDBJ databases">
        <authorList>
            <consortium name="Pathogen Informatics"/>
        </authorList>
    </citation>
    <scope>NUCLEOTIDE SEQUENCE [LARGE SCALE GENOMIC DNA]</scope>
    <source>
        <strain>Denwood</strain>
        <strain evidence="3">Zambia</strain>
    </source>
</reference>
<gene>
    <name evidence="2" type="ORF">SMTD_LOCUS21701</name>
</gene>
<keyword evidence="3" id="KW-1185">Reference proteome</keyword>
<proteinExistence type="predicted"/>
<evidence type="ECO:0000313" key="2">
    <source>
        <dbReference type="EMBL" id="VDP85463.1"/>
    </source>
</evidence>
<feature type="compositionally biased region" description="Basic and acidic residues" evidence="1">
    <location>
        <begin position="18"/>
        <end position="38"/>
    </location>
</feature>
<accession>A0A183Q516</accession>
<dbReference type="AlphaFoldDB" id="A0A183Q516"/>
<dbReference type="EMBL" id="UZAL01048202">
    <property type="protein sequence ID" value="VDP85463.1"/>
    <property type="molecule type" value="Genomic_DNA"/>
</dbReference>